<gene>
    <name evidence="1" type="ORF">TRFO_29932</name>
</gene>
<dbReference type="Proteomes" id="UP000179807">
    <property type="component" value="Unassembled WGS sequence"/>
</dbReference>
<evidence type="ECO:0000313" key="2">
    <source>
        <dbReference type="Proteomes" id="UP000179807"/>
    </source>
</evidence>
<dbReference type="AlphaFoldDB" id="A0A1J4JZ45"/>
<dbReference type="RefSeq" id="XP_068355940.1">
    <property type="nucleotide sequence ID" value="XM_068507060.1"/>
</dbReference>
<dbReference type="VEuPathDB" id="TrichDB:TRFO_29932"/>
<sequence length="159" mass="18217">MTENTQTAVSPNSKSLQDELLSTLTRSKGYSRNDNATGIKFVVEKTKSEIENNKNIHLPTNQMAEEIIKRCEKNARNRKSNNKNINNQNVDVNNPDSIQVALDRHQKLLQEMQDRLHHGVDVAVQQLGLEIVDDEQDILDEDDDFFVEEIPQATIIRHK</sequence>
<dbReference type="GeneID" id="94841764"/>
<keyword evidence="2" id="KW-1185">Reference proteome</keyword>
<organism evidence="1 2">
    <name type="scientific">Tritrichomonas foetus</name>
    <dbReference type="NCBI Taxonomy" id="1144522"/>
    <lineage>
        <taxon>Eukaryota</taxon>
        <taxon>Metamonada</taxon>
        <taxon>Parabasalia</taxon>
        <taxon>Tritrichomonadida</taxon>
        <taxon>Tritrichomonadidae</taxon>
        <taxon>Tritrichomonas</taxon>
    </lineage>
</organism>
<evidence type="ECO:0000313" key="1">
    <source>
        <dbReference type="EMBL" id="OHT02804.1"/>
    </source>
</evidence>
<name>A0A1J4JZ45_9EUKA</name>
<proteinExistence type="predicted"/>
<reference evidence="1" key="1">
    <citation type="submission" date="2016-10" db="EMBL/GenBank/DDBJ databases">
        <authorList>
            <person name="Benchimol M."/>
            <person name="Almeida L.G."/>
            <person name="Vasconcelos A.T."/>
            <person name="Perreira-Neves A."/>
            <person name="Rosa I.A."/>
            <person name="Tasca T."/>
            <person name="Bogo M.R."/>
            <person name="de Souza W."/>
        </authorList>
    </citation>
    <scope>NUCLEOTIDE SEQUENCE [LARGE SCALE GENOMIC DNA]</scope>
    <source>
        <strain evidence="1">K</strain>
    </source>
</reference>
<accession>A0A1J4JZ45</accession>
<comment type="caution">
    <text evidence="1">The sequence shown here is derived from an EMBL/GenBank/DDBJ whole genome shotgun (WGS) entry which is preliminary data.</text>
</comment>
<protein>
    <submittedName>
        <fullName evidence="1">Uncharacterized protein</fullName>
    </submittedName>
</protein>
<dbReference type="EMBL" id="MLAK01000851">
    <property type="protein sequence ID" value="OHT02804.1"/>
    <property type="molecule type" value="Genomic_DNA"/>
</dbReference>